<dbReference type="InterPro" id="IPR051156">
    <property type="entry name" value="Mito/Outer_Membr_Metalloprot"/>
</dbReference>
<accession>A0A840BPD5</accession>
<dbReference type="GO" id="GO:0016020">
    <property type="term" value="C:membrane"/>
    <property type="evidence" value="ECO:0007669"/>
    <property type="project" value="TreeGrafter"/>
</dbReference>
<evidence type="ECO:0000259" key="7">
    <source>
        <dbReference type="Pfam" id="PF01435"/>
    </source>
</evidence>
<organism evidence="8 9">
    <name type="scientific">Niveibacterium umoris</name>
    <dbReference type="NCBI Taxonomy" id="1193620"/>
    <lineage>
        <taxon>Bacteria</taxon>
        <taxon>Pseudomonadati</taxon>
        <taxon>Pseudomonadota</taxon>
        <taxon>Betaproteobacteria</taxon>
        <taxon>Rhodocyclales</taxon>
        <taxon>Rhodocyclaceae</taxon>
        <taxon>Niveibacterium</taxon>
    </lineage>
</organism>
<comment type="caution">
    <text evidence="8">The sequence shown here is derived from an EMBL/GenBank/DDBJ whole genome shotgun (WGS) entry which is preliminary data.</text>
</comment>
<dbReference type="PANTHER" id="PTHR22726:SF1">
    <property type="entry name" value="METALLOENDOPEPTIDASE OMA1, MITOCHONDRIAL"/>
    <property type="match status" value="1"/>
</dbReference>
<feature type="domain" description="Peptidase M48" evidence="7">
    <location>
        <begin position="43"/>
        <end position="223"/>
    </location>
</feature>
<dbReference type="PANTHER" id="PTHR22726">
    <property type="entry name" value="METALLOENDOPEPTIDASE OMA1"/>
    <property type="match status" value="1"/>
</dbReference>
<dbReference type="RefSeq" id="WP_183635219.1">
    <property type="nucleotide sequence ID" value="NZ_BAABLE010000005.1"/>
</dbReference>
<evidence type="ECO:0000313" key="8">
    <source>
        <dbReference type="EMBL" id="MBB4013329.1"/>
    </source>
</evidence>
<keyword evidence="2 8" id="KW-0645">Protease</keyword>
<dbReference type="InterPro" id="IPR001915">
    <property type="entry name" value="Peptidase_M48"/>
</dbReference>
<evidence type="ECO:0000256" key="6">
    <source>
        <dbReference type="ARBA" id="ARBA00023049"/>
    </source>
</evidence>
<keyword evidence="6" id="KW-0482">Metalloprotease</keyword>
<dbReference type="EMBL" id="JACIET010000002">
    <property type="protein sequence ID" value="MBB4013329.1"/>
    <property type="molecule type" value="Genomic_DNA"/>
</dbReference>
<dbReference type="Gene3D" id="3.30.2010.10">
    <property type="entry name" value="Metalloproteases ('zincins'), catalytic domain"/>
    <property type="match status" value="1"/>
</dbReference>
<evidence type="ECO:0000256" key="5">
    <source>
        <dbReference type="ARBA" id="ARBA00022833"/>
    </source>
</evidence>
<evidence type="ECO:0000256" key="4">
    <source>
        <dbReference type="ARBA" id="ARBA00022801"/>
    </source>
</evidence>
<dbReference type="CDD" id="cd07333">
    <property type="entry name" value="M48C_bepA_like"/>
    <property type="match status" value="1"/>
</dbReference>
<dbReference type="AlphaFoldDB" id="A0A840BPD5"/>
<dbReference type="GO" id="GO:0051603">
    <property type="term" value="P:proteolysis involved in protein catabolic process"/>
    <property type="evidence" value="ECO:0007669"/>
    <property type="project" value="TreeGrafter"/>
</dbReference>
<proteinExistence type="predicted"/>
<keyword evidence="9" id="KW-1185">Reference proteome</keyword>
<dbReference type="GO" id="GO:0046872">
    <property type="term" value="F:metal ion binding"/>
    <property type="evidence" value="ECO:0007669"/>
    <property type="project" value="UniProtKB-KW"/>
</dbReference>
<reference evidence="8 9" key="1">
    <citation type="submission" date="2020-08" db="EMBL/GenBank/DDBJ databases">
        <title>Genomic Encyclopedia of Type Strains, Phase IV (KMG-IV): sequencing the most valuable type-strain genomes for metagenomic binning, comparative biology and taxonomic classification.</title>
        <authorList>
            <person name="Goeker M."/>
        </authorList>
    </citation>
    <scope>NUCLEOTIDE SEQUENCE [LARGE SCALE GENOMIC DNA]</scope>
    <source>
        <strain evidence="8 9">DSM 106739</strain>
    </source>
</reference>
<protein>
    <submittedName>
        <fullName evidence="8">Putative Zn-dependent protease</fullName>
    </submittedName>
</protein>
<evidence type="ECO:0000256" key="1">
    <source>
        <dbReference type="ARBA" id="ARBA00001947"/>
    </source>
</evidence>
<keyword evidence="5" id="KW-0862">Zinc</keyword>
<keyword evidence="3" id="KW-0479">Metal-binding</keyword>
<evidence type="ECO:0000256" key="3">
    <source>
        <dbReference type="ARBA" id="ARBA00022723"/>
    </source>
</evidence>
<name>A0A840BPD5_9RHOO</name>
<sequence length="468" mass="50125">MSAVLVAACVGMPSTEVDRQMGQQAAQSVASDIGLVDDPALIAYVDSVGQRVAAALPKRQFNYHFSVVDQVEPNAFAVPGGYIYVSRGLLALIRSEDELAGVLGHEIQHVERRHSVRQMKKEQRLGLLALPGELVGGIISDDLAVLASKPFQAVAAGYSRDQEREADALGQPLAAAAGYNPLAIATILDRMEHFIETMTDEKRAPTFFDSHPSTPERVGTLTRTAASLTAAPLPRIAADEAALMKKLDGLLVGPDPAEGVVHDETFLHPDLGFRMVFPKGWLVENTRKTVNAMAPTKDGVAVFGLAGEGSADDLPKIAKAFSEKLARKYRATPQQIEATTANGLPARALYLTDKSGKEAVHLYFLWVVLGKNIYQMIGLAPDHQKVLVRGIADSLRPLNASERASITELRLQILAARSGEAIPAVNKRAGGTLAAALVAAMNGVGENVPFKGGELVKVPVRKPYRSPR</sequence>
<evidence type="ECO:0000313" key="9">
    <source>
        <dbReference type="Proteomes" id="UP000561045"/>
    </source>
</evidence>
<keyword evidence="4" id="KW-0378">Hydrolase</keyword>
<dbReference type="GO" id="GO:0004222">
    <property type="term" value="F:metalloendopeptidase activity"/>
    <property type="evidence" value="ECO:0007669"/>
    <property type="project" value="InterPro"/>
</dbReference>
<dbReference type="Proteomes" id="UP000561045">
    <property type="component" value="Unassembled WGS sequence"/>
</dbReference>
<evidence type="ECO:0000256" key="2">
    <source>
        <dbReference type="ARBA" id="ARBA00022670"/>
    </source>
</evidence>
<gene>
    <name evidence="8" type="ORF">GGR36_002675</name>
</gene>
<dbReference type="Pfam" id="PF01435">
    <property type="entry name" value="Peptidase_M48"/>
    <property type="match status" value="1"/>
</dbReference>
<comment type="cofactor">
    <cofactor evidence="1">
        <name>Zn(2+)</name>
        <dbReference type="ChEBI" id="CHEBI:29105"/>
    </cofactor>
</comment>